<dbReference type="OrthoDB" id="1738954at2759"/>
<proteinExistence type="predicted"/>
<accession>A0A1S4CCK4</accession>
<dbReference type="GO" id="GO:0007165">
    <property type="term" value="P:signal transduction"/>
    <property type="evidence" value="ECO:0000318"/>
    <property type="project" value="GO_Central"/>
</dbReference>
<reference evidence="2" key="1">
    <citation type="submission" date="2025-08" db="UniProtKB">
        <authorList>
            <consortium name="RefSeq"/>
        </authorList>
    </citation>
    <scope>IDENTIFICATION</scope>
</reference>
<dbReference type="InterPro" id="IPR011009">
    <property type="entry name" value="Kinase-like_dom_sf"/>
</dbReference>
<dbReference type="PaxDb" id="4097-A0A1S4CCK4"/>
<dbReference type="RefSeq" id="XP_016498870.1">
    <property type="nucleotide sequence ID" value="XM_016643384.1"/>
</dbReference>
<dbReference type="KEGG" id="nta:107817531"/>
<dbReference type="InterPro" id="IPR052751">
    <property type="entry name" value="Plant_MAPKKK"/>
</dbReference>
<dbReference type="Pfam" id="PF00069">
    <property type="entry name" value="Pkinase"/>
    <property type="match status" value="1"/>
</dbReference>
<organism evidence="2">
    <name type="scientific">Nicotiana tabacum</name>
    <name type="common">Common tobacco</name>
    <dbReference type="NCBI Taxonomy" id="4097"/>
    <lineage>
        <taxon>Eukaryota</taxon>
        <taxon>Viridiplantae</taxon>
        <taxon>Streptophyta</taxon>
        <taxon>Embryophyta</taxon>
        <taxon>Tracheophyta</taxon>
        <taxon>Spermatophyta</taxon>
        <taxon>Magnoliopsida</taxon>
        <taxon>eudicotyledons</taxon>
        <taxon>Gunneridae</taxon>
        <taxon>Pentapetalae</taxon>
        <taxon>asterids</taxon>
        <taxon>lamiids</taxon>
        <taxon>Solanales</taxon>
        <taxon>Solanaceae</taxon>
        <taxon>Nicotianoideae</taxon>
        <taxon>Nicotianeae</taxon>
        <taxon>Nicotiana</taxon>
    </lineage>
</organism>
<keyword evidence="2" id="KW-0808">Transferase</keyword>
<dbReference type="Gene3D" id="1.10.510.10">
    <property type="entry name" value="Transferase(Phosphotransferase) domain 1"/>
    <property type="match status" value="1"/>
</dbReference>
<dbReference type="PANTHER" id="PTHR48011">
    <property type="entry name" value="CCR4-NOT TRANSCRIPTIONAL COMPLEX SUBUNIT CAF120-RELATED"/>
    <property type="match status" value="1"/>
</dbReference>
<evidence type="ECO:0000259" key="1">
    <source>
        <dbReference type="PROSITE" id="PS50011"/>
    </source>
</evidence>
<dbReference type="AlphaFoldDB" id="A0A1S4CCK4"/>
<protein>
    <submittedName>
        <fullName evidence="2">Probable serine/threonine-protein kinase fhkE</fullName>
    </submittedName>
</protein>
<dbReference type="SMR" id="A0A1S4CCK4"/>
<sequence>MPFTLYHLIRLYSPRLFRGGLIKLQRRATKVLFSSINEDKDRGWMVVPCMPGAVPDLKNWVRDLASTSTYAERSWRDLSKGRWESKNNGWVHCDIKPANILVFNANEHDMHKFKLVDFGLSLKVGDRMAYMTGAPLSNRGTLLYAPPESLTCGFHAKAYDIWSPIGV</sequence>
<dbReference type="PROSITE" id="PS50011">
    <property type="entry name" value="PROTEIN_KINASE_DOM"/>
    <property type="match status" value="1"/>
</dbReference>
<name>A0A1S4CCK4_TOBAC</name>
<evidence type="ECO:0000313" key="2">
    <source>
        <dbReference type="RefSeq" id="XP_016498870.1"/>
    </source>
</evidence>
<dbReference type="STRING" id="4097.A0A1S4CCK4"/>
<keyword evidence="2" id="KW-0418">Kinase</keyword>
<gene>
    <name evidence="2" type="primary">LOC107817531</name>
</gene>
<dbReference type="GO" id="GO:0005524">
    <property type="term" value="F:ATP binding"/>
    <property type="evidence" value="ECO:0007669"/>
    <property type="project" value="InterPro"/>
</dbReference>
<dbReference type="InterPro" id="IPR000719">
    <property type="entry name" value="Prot_kinase_dom"/>
</dbReference>
<feature type="domain" description="Protein kinase" evidence="1">
    <location>
        <begin position="1"/>
        <end position="167"/>
    </location>
</feature>
<dbReference type="GO" id="GO:0004672">
    <property type="term" value="F:protein kinase activity"/>
    <property type="evidence" value="ECO:0000318"/>
    <property type="project" value="GO_Central"/>
</dbReference>
<dbReference type="SUPFAM" id="SSF56112">
    <property type="entry name" value="Protein kinase-like (PK-like)"/>
    <property type="match status" value="1"/>
</dbReference>
<dbReference type="PANTHER" id="PTHR48011:SF32">
    <property type="entry name" value="MITOGEN-ACTIVATED PROTEIN KINASE KINASE KINASE NPK1-LIKE"/>
    <property type="match status" value="1"/>
</dbReference>